<organism evidence="2 3">
    <name type="scientific">Halogeometricum rufum</name>
    <dbReference type="NCBI Taxonomy" id="553469"/>
    <lineage>
        <taxon>Archaea</taxon>
        <taxon>Methanobacteriati</taxon>
        <taxon>Methanobacteriota</taxon>
        <taxon>Stenosarchaea group</taxon>
        <taxon>Halobacteria</taxon>
        <taxon>Halobacteriales</taxon>
        <taxon>Haloferacaceae</taxon>
        <taxon>Halogeometricum</taxon>
    </lineage>
</organism>
<protein>
    <submittedName>
        <fullName evidence="2">Uncharacterized protein</fullName>
    </submittedName>
</protein>
<sequence length="271" mass="31081">MTITGQRFNGDAEVLHRTAVRTPLPDEDAERLFHENMMRVADARERKADLLADPDVPLLAAYEAEFDRVAESFRRRLRQFAGDDYESVAVAYSRGERDDRIGALAAYYFEGLWRIQQRTTVTDVLFFPIILRYPDSFTVNARFASGYRTTESVRYESPEHDATDLDPEHAEAYHAESQYSQRRAAEYVRETAQIIREEFPDPDETPFEERRYGGIVSAEGRQGTRFSAMLTRVEPDPERFDDRVGEPTLVAEGPEAERTEAELLLDGDVVL</sequence>
<dbReference type="Pfam" id="PF21535">
    <property type="entry name" value="HVO_2248"/>
    <property type="match status" value="1"/>
</dbReference>
<dbReference type="OrthoDB" id="258723at2157"/>
<dbReference type="InterPro" id="IPR048687">
    <property type="entry name" value="HVO_2248-like"/>
</dbReference>
<reference evidence="3" key="1">
    <citation type="submission" date="2016-10" db="EMBL/GenBank/DDBJ databases">
        <authorList>
            <person name="Varghese N."/>
            <person name="Submissions S."/>
        </authorList>
    </citation>
    <scope>NUCLEOTIDE SEQUENCE [LARGE SCALE GENOMIC DNA]</scope>
    <source>
        <strain evidence="3">CGMCC 1.7736</strain>
    </source>
</reference>
<accession>A0A1I6HVS7</accession>
<dbReference type="RefSeq" id="WP_177232608.1">
    <property type="nucleotide sequence ID" value="NZ_FOYT01000002.1"/>
</dbReference>
<evidence type="ECO:0000256" key="1">
    <source>
        <dbReference type="SAM" id="MobiDB-lite"/>
    </source>
</evidence>
<dbReference type="EMBL" id="FOYT01000002">
    <property type="protein sequence ID" value="SFR58545.1"/>
    <property type="molecule type" value="Genomic_DNA"/>
</dbReference>
<dbReference type="AlphaFoldDB" id="A0A1I6HVS7"/>
<gene>
    <name evidence="2" type="ORF">SAMN04487947_2567</name>
</gene>
<feature type="compositionally biased region" description="Basic and acidic residues" evidence="1">
    <location>
        <begin position="235"/>
        <end position="245"/>
    </location>
</feature>
<evidence type="ECO:0000313" key="2">
    <source>
        <dbReference type="EMBL" id="SFR58545.1"/>
    </source>
</evidence>
<name>A0A1I6HVS7_9EURY</name>
<feature type="region of interest" description="Disordered" evidence="1">
    <location>
        <begin position="235"/>
        <end position="264"/>
    </location>
</feature>
<evidence type="ECO:0000313" key="3">
    <source>
        <dbReference type="Proteomes" id="UP000198531"/>
    </source>
</evidence>
<proteinExistence type="predicted"/>
<dbReference type="Proteomes" id="UP000198531">
    <property type="component" value="Unassembled WGS sequence"/>
</dbReference>
<dbReference type="STRING" id="553469.SAMN04487947_2567"/>
<keyword evidence="3" id="KW-1185">Reference proteome</keyword>